<feature type="active site" description="Proton acceptor" evidence="6">
    <location>
        <position position="133"/>
    </location>
</feature>
<dbReference type="EMBL" id="JAQMWT010000398">
    <property type="protein sequence ID" value="KAJ8601875.1"/>
    <property type="molecule type" value="Genomic_DNA"/>
</dbReference>
<keyword evidence="5 6" id="KW-0949">S-adenosyl-L-methionine</keyword>
<dbReference type="FunFam" id="3.40.50.150:FF:000220">
    <property type="entry name" value="CAMK protein kinase"/>
    <property type="match status" value="1"/>
</dbReference>
<proteinExistence type="inferred from homology"/>
<feature type="domain" description="Ribosomal RNA methyltransferase FtsJ" evidence="7">
    <location>
        <begin position="2"/>
        <end position="176"/>
    </location>
</feature>
<keyword evidence="2" id="KW-0698">rRNA processing</keyword>
<dbReference type="GO" id="GO:0005737">
    <property type="term" value="C:cytoplasm"/>
    <property type="evidence" value="ECO:0007669"/>
    <property type="project" value="TreeGrafter"/>
</dbReference>
<dbReference type="Pfam" id="PF01728">
    <property type="entry name" value="FtsJ"/>
    <property type="match status" value="1"/>
</dbReference>
<dbReference type="CDD" id="cd02440">
    <property type="entry name" value="AdoMet_MTases"/>
    <property type="match status" value="1"/>
</dbReference>
<evidence type="ECO:0000256" key="3">
    <source>
        <dbReference type="ARBA" id="ARBA00022603"/>
    </source>
</evidence>
<organism evidence="8 9">
    <name type="scientific">Chrysophaeum taylorii</name>
    <dbReference type="NCBI Taxonomy" id="2483200"/>
    <lineage>
        <taxon>Eukaryota</taxon>
        <taxon>Sar</taxon>
        <taxon>Stramenopiles</taxon>
        <taxon>Ochrophyta</taxon>
        <taxon>Pelagophyceae</taxon>
        <taxon>Pelagomonadales</taxon>
        <taxon>Pelagomonadaceae</taxon>
        <taxon>Chrysophaeum</taxon>
    </lineage>
</organism>
<dbReference type="InterPro" id="IPR029063">
    <property type="entry name" value="SAM-dependent_MTases_sf"/>
</dbReference>
<dbReference type="SUPFAM" id="SSF53335">
    <property type="entry name" value="S-adenosyl-L-methionine-dependent methyltransferases"/>
    <property type="match status" value="1"/>
</dbReference>
<dbReference type="Gene3D" id="3.40.50.150">
    <property type="entry name" value="Vaccinia Virus protein VP39"/>
    <property type="match status" value="1"/>
</dbReference>
<name>A0AAD7XN18_9STRA</name>
<dbReference type="InterPro" id="IPR002877">
    <property type="entry name" value="RNA_MeTrfase_FtsJ_dom"/>
</dbReference>
<keyword evidence="3" id="KW-0489">Methyltransferase</keyword>
<dbReference type="GO" id="GO:0008175">
    <property type="term" value="F:tRNA methyltransferase activity"/>
    <property type="evidence" value="ECO:0007669"/>
    <property type="project" value="TreeGrafter"/>
</dbReference>
<reference evidence="8" key="1">
    <citation type="submission" date="2023-01" db="EMBL/GenBank/DDBJ databases">
        <title>Metagenome sequencing of chrysophaentin producing Chrysophaeum taylorii.</title>
        <authorList>
            <person name="Davison J."/>
            <person name="Bewley C."/>
        </authorList>
    </citation>
    <scope>NUCLEOTIDE SEQUENCE</scope>
    <source>
        <strain evidence="8">NIES-1699</strain>
    </source>
</reference>
<dbReference type="PANTHER" id="PTHR10920">
    <property type="entry name" value="RIBOSOMAL RNA METHYLTRANSFERASE"/>
    <property type="match status" value="1"/>
</dbReference>
<protein>
    <recommendedName>
        <fullName evidence="7">Ribosomal RNA methyltransferase FtsJ domain-containing protein</fullName>
    </recommendedName>
</protein>
<dbReference type="AlphaFoldDB" id="A0AAD7XN18"/>
<evidence type="ECO:0000256" key="4">
    <source>
        <dbReference type="ARBA" id="ARBA00022679"/>
    </source>
</evidence>
<sequence>MRARSAGKLVDLDEAYGLFEGKTRVVDLCAAPGSWSQVVRERAPRARVVAVDRQPMASIEGVEILRSDITTPATADEIFRALGGAAADLVVCDGAPELTGHRDLDEFVHGRLVAAALDICGRVLAPGGTFVAKIFTATDAPFLRSQLRLLFPTVEVVKPASSRERSLEAFVVCRGFDPASLDHPYLRDGDLGTTATTTSISS</sequence>
<keyword evidence="4" id="KW-0808">Transferase</keyword>
<evidence type="ECO:0000259" key="7">
    <source>
        <dbReference type="Pfam" id="PF01728"/>
    </source>
</evidence>
<dbReference type="Proteomes" id="UP001230188">
    <property type="component" value="Unassembled WGS sequence"/>
</dbReference>
<evidence type="ECO:0000256" key="1">
    <source>
        <dbReference type="ARBA" id="ARBA00022490"/>
    </source>
</evidence>
<dbReference type="GO" id="GO:0002181">
    <property type="term" value="P:cytoplasmic translation"/>
    <property type="evidence" value="ECO:0007669"/>
    <property type="project" value="TreeGrafter"/>
</dbReference>
<evidence type="ECO:0000256" key="5">
    <source>
        <dbReference type="ARBA" id="ARBA00022691"/>
    </source>
</evidence>
<keyword evidence="1" id="KW-0963">Cytoplasm</keyword>
<evidence type="ECO:0000313" key="8">
    <source>
        <dbReference type="EMBL" id="KAJ8601875.1"/>
    </source>
</evidence>
<dbReference type="HAMAP" id="MF_01547">
    <property type="entry name" value="RNA_methyltr_E"/>
    <property type="match status" value="1"/>
</dbReference>
<evidence type="ECO:0000313" key="9">
    <source>
        <dbReference type="Proteomes" id="UP001230188"/>
    </source>
</evidence>
<dbReference type="InterPro" id="IPR015507">
    <property type="entry name" value="rRNA-MeTfrase_E"/>
</dbReference>
<evidence type="ECO:0000256" key="2">
    <source>
        <dbReference type="ARBA" id="ARBA00022552"/>
    </source>
</evidence>
<dbReference type="InterPro" id="IPR050082">
    <property type="entry name" value="RNA_methyltr_RlmE"/>
</dbReference>
<dbReference type="PIRSF" id="PIRSF005461">
    <property type="entry name" value="23S_rRNA_mtase"/>
    <property type="match status" value="1"/>
</dbReference>
<comment type="caution">
    <text evidence="8">The sequence shown here is derived from an EMBL/GenBank/DDBJ whole genome shotgun (WGS) entry which is preliminary data.</text>
</comment>
<evidence type="ECO:0000256" key="6">
    <source>
        <dbReference type="PIRSR" id="PIRSR005461-1"/>
    </source>
</evidence>
<gene>
    <name evidence="8" type="ORF">CTAYLR_002696</name>
</gene>
<dbReference type="GO" id="GO:0006364">
    <property type="term" value="P:rRNA processing"/>
    <property type="evidence" value="ECO:0007669"/>
    <property type="project" value="UniProtKB-KW"/>
</dbReference>
<dbReference type="GO" id="GO:0030488">
    <property type="term" value="P:tRNA methylation"/>
    <property type="evidence" value="ECO:0007669"/>
    <property type="project" value="TreeGrafter"/>
</dbReference>
<keyword evidence="9" id="KW-1185">Reference proteome</keyword>
<dbReference type="PANTHER" id="PTHR10920:SF12">
    <property type="entry name" value="TRNA (CYTIDINE(32)_GUANOSINE(34)-2'-O)-METHYLTRANSFERASE-RELATED"/>
    <property type="match status" value="1"/>
</dbReference>
<accession>A0AAD7XN18</accession>